<accession>A0A2U7U815</accession>
<gene>
    <name evidence="2" type="ORF">pqer_cds_151</name>
</gene>
<evidence type="ECO:0000256" key="1">
    <source>
        <dbReference type="SAM" id="Phobius"/>
    </source>
</evidence>
<keyword evidence="1" id="KW-1133">Transmembrane helix</keyword>
<dbReference type="KEGG" id="vg:36843714"/>
<evidence type="ECO:0000313" key="2">
    <source>
        <dbReference type="EMBL" id="AVK74573.1"/>
    </source>
</evidence>
<protein>
    <submittedName>
        <fullName evidence="2">Uncharacterized protein</fullName>
    </submittedName>
</protein>
<name>A0A2U7U815_9VIRU</name>
<proteinExistence type="predicted"/>
<keyword evidence="1" id="KW-0472">Membrane</keyword>
<dbReference type="RefSeq" id="YP_009482842.1">
    <property type="nucleotide sequence ID" value="NC_037667.1"/>
</dbReference>
<keyword evidence="1" id="KW-0812">Transmembrane</keyword>
<feature type="transmembrane region" description="Helical" evidence="1">
    <location>
        <begin position="45"/>
        <end position="65"/>
    </location>
</feature>
<sequence>MKGKKLVFLLTAFFLARFRLGSLMSCQEKRSWAVSSCKGLKVCLFPLFVLCGRFCLVVMAARMLGNGQSTG</sequence>
<organism evidence="2">
    <name type="scientific">Pandoravirus quercus</name>
    <dbReference type="NCBI Taxonomy" id="2107709"/>
    <lineage>
        <taxon>Viruses</taxon>
        <taxon>Pandoravirus</taxon>
    </lineage>
</organism>
<dbReference type="EMBL" id="MG011689">
    <property type="protein sequence ID" value="AVK74573.1"/>
    <property type="molecule type" value="Genomic_DNA"/>
</dbReference>
<dbReference type="Proteomes" id="UP000248852">
    <property type="component" value="Segment"/>
</dbReference>
<dbReference type="GeneID" id="36843714"/>
<reference evidence="2" key="1">
    <citation type="journal article" date="2018" name="Nat. Commun.">
        <title>Diversity and evolution of the emerging Pandoraviridae family.</title>
        <authorList>
            <person name="Legendre M."/>
            <person name="Fabre E."/>
            <person name="Poirot O."/>
            <person name="Jeudy S."/>
            <person name="Lartigue A."/>
            <person name="Alempic J.M."/>
            <person name="Beucher L."/>
            <person name="Philippe N."/>
            <person name="Bertaux L."/>
            <person name="Christo-Foroux E."/>
            <person name="Labadie K."/>
            <person name="Coute Y."/>
            <person name="Abergel C."/>
            <person name="Claverie J.M."/>
        </authorList>
    </citation>
    <scope>NUCLEOTIDE SEQUENCE [LARGE SCALE GENOMIC DNA]</scope>
    <source>
        <strain evidence="2">Quercus</strain>
    </source>
</reference>